<protein>
    <recommendedName>
        <fullName evidence="9">Molybdopterin binding oxidoreductase</fullName>
    </recommendedName>
</protein>
<evidence type="ECO:0000313" key="7">
    <source>
        <dbReference type="EMBL" id="OAD65620.1"/>
    </source>
</evidence>
<dbReference type="GO" id="GO:0030151">
    <property type="term" value="F:molybdenum ion binding"/>
    <property type="evidence" value="ECO:0007669"/>
    <property type="project" value="InterPro"/>
</dbReference>
<dbReference type="Pfam" id="PF03404">
    <property type="entry name" value="Mo-co_dimer"/>
    <property type="match status" value="1"/>
</dbReference>
<dbReference type="SUPFAM" id="SSF81296">
    <property type="entry name" value="E set domains"/>
    <property type="match status" value="1"/>
</dbReference>
<comment type="cofactor">
    <cofactor evidence="1">
        <name>Mo-molybdopterin</name>
        <dbReference type="ChEBI" id="CHEBI:71302"/>
    </cofactor>
</comment>
<proteinExistence type="predicted"/>
<dbReference type="InterPro" id="IPR036374">
    <property type="entry name" value="OxRdtase_Mopterin-bd_sf"/>
</dbReference>
<keyword evidence="2" id="KW-0500">Molybdenum</keyword>
<evidence type="ECO:0000256" key="4">
    <source>
        <dbReference type="ARBA" id="ARBA00023002"/>
    </source>
</evidence>
<dbReference type="AlphaFoldDB" id="A0A163CU97"/>
<dbReference type="InParanoid" id="A0A163CU97"/>
<evidence type="ECO:0000256" key="1">
    <source>
        <dbReference type="ARBA" id="ARBA00001924"/>
    </source>
</evidence>
<feature type="domain" description="Oxidoreductase molybdopterin-binding" evidence="5">
    <location>
        <begin position="55"/>
        <end position="241"/>
    </location>
</feature>
<dbReference type="InterPro" id="IPR014756">
    <property type="entry name" value="Ig_E-set"/>
</dbReference>
<dbReference type="VEuPathDB" id="FungiDB:PHYBLDRAFT_176008"/>
<keyword evidence="4" id="KW-0560">Oxidoreductase</keyword>
<dbReference type="Pfam" id="PF00174">
    <property type="entry name" value="Oxidored_molyb"/>
    <property type="match status" value="1"/>
</dbReference>
<evidence type="ECO:0000259" key="5">
    <source>
        <dbReference type="Pfam" id="PF00174"/>
    </source>
</evidence>
<dbReference type="EMBL" id="KV441009">
    <property type="protein sequence ID" value="OAD65620.1"/>
    <property type="molecule type" value="Genomic_DNA"/>
</dbReference>
<dbReference type="PANTHER" id="PTHR19372">
    <property type="entry name" value="SULFITE REDUCTASE"/>
    <property type="match status" value="1"/>
</dbReference>
<dbReference type="Gene3D" id="3.90.420.10">
    <property type="entry name" value="Oxidoreductase, molybdopterin-binding domain"/>
    <property type="match status" value="1"/>
</dbReference>
<dbReference type="PANTHER" id="PTHR19372:SF7">
    <property type="entry name" value="SULFITE OXIDASE, MITOCHONDRIAL"/>
    <property type="match status" value="1"/>
</dbReference>
<evidence type="ECO:0008006" key="9">
    <source>
        <dbReference type="Google" id="ProtNLM"/>
    </source>
</evidence>
<dbReference type="InterPro" id="IPR000572">
    <property type="entry name" value="OxRdtase_Mopterin-bd_dom"/>
</dbReference>
<dbReference type="GO" id="GO:0006790">
    <property type="term" value="P:sulfur compound metabolic process"/>
    <property type="evidence" value="ECO:0007669"/>
    <property type="project" value="TreeGrafter"/>
</dbReference>
<dbReference type="GO" id="GO:0043546">
    <property type="term" value="F:molybdopterin cofactor binding"/>
    <property type="evidence" value="ECO:0007669"/>
    <property type="project" value="TreeGrafter"/>
</dbReference>
<dbReference type="STRING" id="763407.A0A163CU97"/>
<dbReference type="InterPro" id="IPR005066">
    <property type="entry name" value="MoCF_OxRdtse_dimer"/>
</dbReference>
<dbReference type="GO" id="GO:0020037">
    <property type="term" value="F:heme binding"/>
    <property type="evidence" value="ECO:0007669"/>
    <property type="project" value="TreeGrafter"/>
</dbReference>
<evidence type="ECO:0000256" key="3">
    <source>
        <dbReference type="ARBA" id="ARBA00022723"/>
    </source>
</evidence>
<dbReference type="RefSeq" id="XP_018283660.1">
    <property type="nucleotide sequence ID" value="XM_018437621.1"/>
</dbReference>
<gene>
    <name evidence="7" type="ORF">PHYBLDRAFT_176008</name>
</gene>
<dbReference type="PRINTS" id="PR00407">
    <property type="entry name" value="EUMOPTERIN"/>
</dbReference>
<dbReference type="GeneID" id="28998527"/>
<dbReference type="Proteomes" id="UP000077315">
    <property type="component" value="Unassembled WGS sequence"/>
</dbReference>
<keyword evidence="8" id="KW-1185">Reference proteome</keyword>
<evidence type="ECO:0000256" key="2">
    <source>
        <dbReference type="ARBA" id="ARBA00022505"/>
    </source>
</evidence>
<evidence type="ECO:0000259" key="6">
    <source>
        <dbReference type="Pfam" id="PF03404"/>
    </source>
</evidence>
<evidence type="ECO:0000313" key="8">
    <source>
        <dbReference type="Proteomes" id="UP000077315"/>
    </source>
</evidence>
<dbReference type="Gene3D" id="2.60.40.650">
    <property type="match status" value="1"/>
</dbReference>
<sequence>MAQSKRILEYPNEPDRQSLSALLVRKNAPFNAEPTPPDLVKNYITPIQYFFCRSHGPIPDLQDDHTFVINGLGVRGKEQTWSVKDIKQKYDKKYVMMAMQGNRRDGLHRVKHTKGVIWGPCAIGNGVYAGCRLKDVLESVGVTKDLPDLGRLHCEEDVCYGSSIPLTKALGVSLGLALINTATTYRDPFGDVLLAYEMNGEPLTRDHGHPLRVVVPGYIGARSVKFLKSITIQGFESEAFYQRRDYKILPQHAKKEDQAELFWSKMPSIGEYNVQSYVCDPADGLHSGQTKNQVVQGYALSDSLLDVSGNDGKTWVEASLYQPAADGKATHVWGWCTWTARVDTVDNVRIVCRAVDSSGNIQQEQPVWNYRGVMNNSWRTADKRPDAVL</sequence>
<dbReference type="GO" id="GO:0008482">
    <property type="term" value="F:sulfite oxidase activity"/>
    <property type="evidence" value="ECO:0007669"/>
    <property type="project" value="TreeGrafter"/>
</dbReference>
<name>A0A163CU97_PHYB8</name>
<dbReference type="GO" id="GO:0005739">
    <property type="term" value="C:mitochondrion"/>
    <property type="evidence" value="ECO:0007669"/>
    <property type="project" value="TreeGrafter"/>
</dbReference>
<dbReference type="InterPro" id="IPR008335">
    <property type="entry name" value="Mopterin_OxRdtase_euk"/>
</dbReference>
<keyword evidence="3" id="KW-0479">Metal-binding</keyword>
<accession>A0A163CU97</accession>
<feature type="domain" description="Moybdenum cofactor oxidoreductase dimerisation" evidence="6">
    <location>
        <begin position="268"/>
        <end position="378"/>
    </location>
</feature>
<dbReference type="SUPFAM" id="SSF56524">
    <property type="entry name" value="Oxidoreductase molybdopterin-binding domain"/>
    <property type="match status" value="1"/>
</dbReference>
<reference evidence="8" key="1">
    <citation type="submission" date="2015-06" db="EMBL/GenBank/DDBJ databases">
        <title>Expansion of signal transduction pathways in fungi by whole-genome duplication.</title>
        <authorList>
            <consortium name="DOE Joint Genome Institute"/>
            <person name="Corrochano L.M."/>
            <person name="Kuo A."/>
            <person name="Marcet-Houben M."/>
            <person name="Polaino S."/>
            <person name="Salamov A."/>
            <person name="Villalobos J.M."/>
            <person name="Alvarez M.I."/>
            <person name="Avalos J."/>
            <person name="Benito E.P."/>
            <person name="Benoit I."/>
            <person name="Burger G."/>
            <person name="Camino L.P."/>
            <person name="Canovas D."/>
            <person name="Cerda-Olmedo E."/>
            <person name="Cheng J.-F."/>
            <person name="Dominguez A."/>
            <person name="Elias M."/>
            <person name="Eslava A.P."/>
            <person name="Glaser F."/>
            <person name="Grimwood J."/>
            <person name="Gutierrez G."/>
            <person name="Heitman J."/>
            <person name="Henrissat B."/>
            <person name="Iturriaga E.A."/>
            <person name="Lang B.F."/>
            <person name="Lavin J.L."/>
            <person name="Lee S."/>
            <person name="Li W."/>
            <person name="Lindquist E."/>
            <person name="Lopez-Garcia S."/>
            <person name="Luque E.M."/>
            <person name="Marcos A.T."/>
            <person name="Martin J."/>
            <person name="McCluskey K."/>
            <person name="Medina H.R."/>
            <person name="Miralles-Duran A."/>
            <person name="Miyazaki A."/>
            <person name="Munoz-Torres E."/>
            <person name="Oguiza J.A."/>
            <person name="Ohm R."/>
            <person name="Olmedo M."/>
            <person name="Orejas M."/>
            <person name="Ortiz-Castellanos L."/>
            <person name="Pisabarro A.G."/>
            <person name="Rodriguez-Romero J."/>
            <person name="Ruiz-Herrera J."/>
            <person name="Ruiz-Vazquez R."/>
            <person name="Sanz C."/>
            <person name="Schackwitz W."/>
            <person name="Schmutz J."/>
            <person name="Shahriari M."/>
            <person name="Shelest E."/>
            <person name="Silva-Franco F."/>
            <person name="Soanes D."/>
            <person name="Syed K."/>
            <person name="Tagua V.G."/>
            <person name="Talbot N.J."/>
            <person name="Thon M."/>
            <person name="De vries R.P."/>
            <person name="Wiebenga A."/>
            <person name="Yadav J.S."/>
            <person name="Braun E.L."/>
            <person name="Baker S."/>
            <person name="Garre V."/>
            <person name="Horwitz B."/>
            <person name="Torres-Martinez S."/>
            <person name="Idnurm A."/>
            <person name="Herrera-Estrella A."/>
            <person name="Gabaldon T."/>
            <person name="Grigoriev I.V."/>
        </authorList>
    </citation>
    <scope>NUCLEOTIDE SEQUENCE [LARGE SCALE GENOMIC DNA]</scope>
    <source>
        <strain evidence="8">NRRL 1555(-)</strain>
    </source>
</reference>
<dbReference type="OrthoDB" id="10051395at2759"/>
<organism evidence="7 8">
    <name type="scientific">Phycomyces blakesleeanus (strain ATCC 8743b / DSM 1359 / FGSC 10004 / NBRC 33097 / NRRL 1555)</name>
    <dbReference type="NCBI Taxonomy" id="763407"/>
    <lineage>
        <taxon>Eukaryota</taxon>
        <taxon>Fungi</taxon>
        <taxon>Fungi incertae sedis</taxon>
        <taxon>Mucoromycota</taxon>
        <taxon>Mucoromycotina</taxon>
        <taxon>Mucoromycetes</taxon>
        <taxon>Mucorales</taxon>
        <taxon>Phycomycetaceae</taxon>
        <taxon>Phycomyces</taxon>
    </lineage>
</organism>